<organism evidence="1">
    <name type="scientific">uncultured Caudovirales phage</name>
    <dbReference type="NCBI Taxonomy" id="2100421"/>
    <lineage>
        <taxon>Viruses</taxon>
        <taxon>Duplodnaviria</taxon>
        <taxon>Heunggongvirae</taxon>
        <taxon>Uroviricota</taxon>
        <taxon>Caudoviricetes</taxon>
        <taxon>Peduoviridae</taxon>
        <taxon>Maltschvirus</taxon>
        <taxon>Maltschvirus maltsch</taxon>
    </lineage>
</organism>
<name>A0A6J5P9T1_9CAUD</name>
<protein>
    <submittedName>
        <fullName evidence="1">Uncharacterized protein</fullName>
    </submittedName>
</protein>
<evidence type="ECO:0000313" key="1">
    <source>
        <dbReference type="EMBL" id="CAB4165968.1"/>
    </source>
</evidence>
<proteinExistence type="predicted"/>
<dbReference type="EMBL" id="LR796794">
    <property type="protein sequence ID" value="CAB4165968.1"/>
    <property type="molecule type" value="Genomic_DNA"/>
</dbReference>
<gene>
    <name evidence="1" type="ORF">UFOVP836_6</name>
</gene>
<accession>A0A6J5P9T1</accession>
<sequence length="128" mass="12672">MAYSQLSGTSGVVTSAAALTTTGTTLHVADGAGLNAGSVLAINSSEHVTVTARNGKTLTVTRATNGSTAAAASEGATVYEMKDKTINAYGKSLMVLWINTITRRSAAVRAGIVAAEASADAAAGLAAQ</sequence>
<reference evidence="1" key="1">
    <citation type="submission" date="2020-04" db="EMBL/GenBank/DDBJ databases">
        <authorList>
            <person name="Chiriac C."/>
            <person name="Salcher M."/>
            <person name="Ghai R."/>
            <person name="Kavagutti S V."/>
        </authorList>
    </citation>
    <scope>NUCLEOTIDE SEQUENCE</scope>
</reference>